<keyword evidence="2" id="KW-1185">Reference proteome</keyword>
<comment type="caution">
    <text evidence="1">The sequence shown here is derived from an EMBL/GenBank/DDBJ whole genome shotgun (WGS) entry which is preliminary data.</text>
</comment>
<organism evidence="1 2">
    <name type="scientific">Candidatus Avelusimicrobium gallicola</name>
    <dbReference type="NCBI Taxonomy" id="2562704"/>
    <lineage>
        <taxon>Bacteria</taxon>
        <taxon>Pseudomonadati</taxon>
        <taxon>Elusimicrobiota</taxon>
        <taxon>Elusimicrobia</taxon>
        <taxon>Elusimicrobiales</taxon>
        <taxon>Elusimicrobiaceae</taxon>
        <taxon>Candidatus Avelusimicrobium</taxon>
    </lineage>
</organism>
<dbReference type="OrthoDB" id="9857505at2"/>
<dbReference type="Proteomes" id="UP000196368">
    <property type="component" value="Unassembled WGS sequence"/>
</dbReference>
<evidence type="ECO:0000313" key="1">
    <source>
        <dbReference type="EMBL" id="OUO57651.1"/>
    </source>
</evidence>
<evidence type="ECO:0008006" key="3">
    <source>
        <dbReference type="Google" id="ProtNLM"/>
    </source>
</evidence>
<accession>A0A1Y4DQK2</accession>
<evidence type="ECO:0000313" key="2">
    <source>
        <dbReference type="Proteomes" id="UP000196368"/>
    </source>
</evidence>
<dbReference type="AlphaFoldDB" id="A0A1Y4DQK2"/>
<protein>
    <recommendedName>
        <fullName evidence="3">DUF721 domain-containing protein</fullName>
    </recommendedName>
</protein>
<dbReference type="RefSeq" id="WP_087287384.1">
    <property type="nucleotide sequence ID" value="NZ_NFJD01000001.1"/>
</dbReference>
<proteinExistence type="predicted"/>
<gene>
    <name evidence="1" type="ORF">B5F75_02435</name>
</gene>
<dbReference type="Pfam" id="PF05258">
    <property type="entry name" value="DciA"/>
    <property type="match status" value="1"/>
</dbReference>
<reference evidence="2" key="1">
    <citation type="submission" date="2017-04" db="EMBL/GenBank/DDBJ databases">
        <title>Function of individual gut microbiota members based on whole genome sequencing of pure cultures obtained from chicken caecum.</title>
        <authorList>
            <person name="Medvecky M."/>
            <person name="Cejkova D."/>
            <person name="Polansky O."/>
            <person name="Karasova D."/>
            <person name="Kubasova T."/>
            <person name="Cizek A."/>
            <person name="Rychlik I."/>
        </authorList>
    </citation>
    <scope>NUCLEOTIDE SEQUENCE [LARGE SCALE GENOMIC DNA]</scope>
    <source>
        <strain evidence="2">An273</strain>
    </source>
</reference>
<dbReference type="EMBL" id="NFJD01000001">
    <property type="protein sequence ID" value="OUO57651.1"/>
    <property type="molecule type" value="Genomic_DNA"/>
</dbReference>
<dbReference type="InterPro" id="IPR007922">
    <property type="entry name" value="DciA-like"/>
</dbReference>
<sequence length="98" mass="11753">MKFGQNPKKQWRSSQELDSRFNPLHSRLNQLMILNHVWNRLVGNKSQFWVLKAVKEDTLYVKVKQAVARNELVGYRNQLIAELNKHFETPWIHKIEIQ</sequence>
<name>A0A1Y4DQK2_9BACT</name>